<organism evidence="1 2">
    <name type="scientific">Dryococelus australis</name>
    <dbReference type="NCBI Taxonomy" id="614101"/>
    <lineage>
        <taxon>Eukaryota</taxon>
        <taxon>Metazoa</taxon>
        <taxon>Ecdysozoa</taxon>
        <taxon>Arthropoda</taxon>
        <taxon>Hexapoda</taxon>
        <taxon>Insecta</taxon>
        <taxon>Pterygota</taxon>
        <taxon>Neoptera</taxon>
        <taxon>Polyneoptera</taxon>
        <taxon>Phasmatodea</taxon>
        <taxon>Verophasmatodea</taxon>
        <taxon>Anareolatae</taxon>
        <taxon>Phasmatidae</taxon>
        <taxon>Eurycanthinae</taxon>
        <taxon>Dryococelus</taxon>
    </lineage>
</organism>
<evidence type="ECO:0000313" key="2">
    <source>
        <dbReference type="Proteomes" id="UP001159363"/>
    </source>
</evidence>
<gene>
    <name evidence="1" type="ORF">PR048_002741</name>
</gene>
<comment type="caution">
    <text evidence="1">The sequence shown here is derived from an EMBL/GenBank/DDBJ whole genome shotgun (WGS) entry which is preliminary data.</text>
</comment>
<proteinExistence type="predicted"/>
<dbReference type="EMBL" id="JARBHB010000001">
    <property type="protein sequence ID" value="KAJ8897395.1"/>
    <property type="molecule type" value="Genomic_DNA"/>
</dbReference>
<name>A0ABQ9IL06_9NEOP</name>
<reference evidence="1 2" key="1">
    <citation type="submission" date="2023-02" db="EMBL/GenBank/DDBJ databases">
        <title>LHISI_Scaffold_Assembly.</title>
        <authorList>
            <person name="Stuart O.P."/>
            <person name="Cleave R."/>
            <person name="Magrath M.J.L."/>
            <person name="Mikheyev A.S."/>
        </authorList>
    </citation>
    <scope>NUCLEOTIDE SEQUENCE [LARGE SCALE GENOMIC DNA]</scope>
    <source>
        <strain evidence="1">Daus_M_001</strain>
        <tissue evidence="1">Leg muscle</tissue>
    </source>
</reference>
<dbReference type="Proteomes" id="UP001159363">
    <property type="component" value="Chromosome 1"/>
</dbReference>
<evidence type="ECO:0000313" key="1">
    <source>
        <dbReference type="EMBL" id="KAJ8897395.1"/>
    </source>
</evidence>
<sequence>MNCFEVIGAEVSWTGCRFSAVCDLLPSQLIKRPSKYNSHFKDDTLHLKATRRVLCNVMEEVEKEMLAASREQGGGADWCCKIVVKNIRFIQNFDIYMIASGKSGKLSEIKAASLLNLVEEETIEVFNRINLSHDDRMKYNNIIKCVRRLNNTANPGKICHMNGFYYIQENRVRKSHFNTRGLNCAGLYLYGCQGLCIKTGDVMNTRLEMRKCM</sequence>
<accession>A0ABQ9IL06</accession>
<keyword evidence="2" id="KW-1185">Reference proteome</keyword>
<protein>
    <submittedName>
        <fullName evidence="1">Uncharacterized protein</fullName>
    </submittedName>
</protein>